<evidence type="ECO:0000313" key="2">
    <source>
        <dbReference type="Proteomes" id="UP001266305"/>
    </source>
</evidence>
<comment type="caution">
    <text evidence="1">The sequence shown here is derived from an EMBL/GenBank/DDBJ whole genome shotgun (WGS) entry which is preliminary data.</text>
</comment>
<dbReference type="EMBL" id="JASSZA010000015">
    <property type="protein sequence ID" value="KAK2093018.1"/>
    <property type="molecule type" value="Genomic_DNA"/>
</dbReference>
<reference evidence="1 2" key="1">
    <citation type="submission" date="2023-05" db="EMBL/GenBank/DDBJ databases">
        <title>B98-5 Cell Line De Novo Hybrid Assembly: An Optical Mapping Approach.</title>
        <authorList>
            <person name="Kananen K."/>
            <person name="Auerbach J.A."/>
            <person name="Kautto E."/>
            <person name="Blachly J.S."/>
        </authorList>
    </citation>
    <scope>NUCLEOTIDE SEQUENCE [LARGE SCALE GENOMIC DNA]</scope>
    <source>
        <strain evidence="1">B95-8</strain>
        <tissue evidence="1">Cell line</tissue>
    </source>
</reference>
<protein>
    <submittedName>
        <fullName evidence="1">Cytokine receptor-like factor 3</fullName>
    </submittedName>
</protein>
<sequence length="144" mass="16273">MELEPELLLQEILENVEVAQSYQWELSHQLEGGTLGKLLDEQLVTLLQLMDTTEWNIKPLDDCQKLIKHGVNTPVDLVREGDIAMLSGVGEENKKLWSFTKKTLHAQLESIPEVPLLVDVPCLSTPLDDSILSIIKDHILKHET</sequence>
<keyword evidence="2" id="KW-1185">Reference proteome</keyword>
<proteinExistence type="predicted"/>
<dbReference type="Proteomes" id="UP001266305">
    <property type="component" value="Unassembled WGS sequence"/>
</dbReference>
<name>A0ABQ9U7J0_SAGOE</name>
<accession>A0ABQ9U7J0</accession>
<organism evidence="1 2">
    <name type="scientific">Saguinus oedipus</name>
    <name type="common">Cotton-top tamarin</name>
    <name type="synonym">Oedipomidas oedipus</name>
    <dbReference type="NCBI Taxonomy" id="9490"/>
    <lineage>
        <taxon>Eukaryota</taxon>
        <taxon>Metazoa</taxon>
        <taxon>Chordata</taxon>
        <taxon>Craniata</taxon>
        <taxon>Vertebrata</taxon>
        <taxon>Euteleostomi</taxon>
        <taxon>Mammalia</taxon>
        <taxon>Eutheria</taxon>
        <taxon>Euarchontoglires</taxon>
        <taxon>Primates</taxon>
        <taxon>Haplorrhini</taxon>
        <taxon>Platyrrhini</taxon>
        <taxon>Cebidae</taxon>
        <taxon>Callitrichinae</taxon>
        <taxon>Saguinus</taxon>
    </lineage>
</organism>
<evidence type="ECO:0000313" key="1">
    <source>
        <dbReference type="EMBL" id="KAK2093018.1"/>
    </source>
</evidence>
<gene>
    <name evidence="1" type="primary">CRLF3_2</name>
    <name evidence="1" type="ORF">P7K49_029547</name>
</gene>